<dbReference type="EMBL" id="JAVXUP010000405">
    <property type="protein sequence ID" value="KAK3028736.1"/>
    <property type="molecule type" value="Genomic_DNA"/>
</dbReference>
<feature type="domain" description="Knottins-like" evidence="2">
    <location>
        <begin position="8"/>
        <end position="54"/>
    </location>
</feature>
<dbReference type="Pfam" id="PF00304">
    <property type="entry name" value="Gamma-thionin"/>
    <property type="match status" value="1"/>
</dbReference>
<name>A0AA88WJ33_9ASTE</name>
<comment type="caution">
    <text evidence="3">The sequence shown here is derived from an EMBL/GenBank/DDBJ whole genome shotgun (WGS) entry which is preliminary data.</text>
</comment>
<sequence length="124" mass="13934">MAESPPPLCRKRSTTWSGPCLNSNGCKDQCIRLEKPAVFGACHRQGIGSACFCYYNWCNGACCQVKICTKKKETKGDIGYKFWIQVVLAFFRRKIELSIPSKIGAGKEGSAHKQTHNTSRTWFH</sequence>
<evidence type="ECO:0000313" key="4">
    <source>
        <dbReference type="Proteomes" id="UP001188597"/>
    </source>
</evidence>
<dbReference type="Proteomes" id="UP001188597">
    <property type="component" value="Unassembled WGS sequence"/>
</dbReference>
<protein>
    <recommendedName>
        <fullName evidence="2">Knottins-like domain-containing protein</fullName>
    </recommendedName>
</protein>
<dbReference type="AlphaFoldDB" id="A0AA88WJ33"/>
<evidence type="ECO:0000259" key="2">
    <source>
        <dbReference type="Pfam" id="PF00304"/>
    </source>
</evidence>
<reference evidence="3" key="1">
    <citation type="submission" date="2022-12" db="EMBL/GenBank/DDBJ databases">
        <title>Draft genome assemblies for two species of Escallonia (Escalloniales).</title>
        <authorList>
            <person name="Chanderbali A."/>
            <person name="Dervinis C."/>
            <person name="Anghel I."/>
            <person name="Soltis D."/>
            <person name="Soltis P."/>
            <person name="Zapata F."/>
        </authorList>
    </citation>
    <scope>NUCLEOTIDE SEQUENCE</scope>
    <source>
        <strain evidence="3">UCBG64.0493</strain>
        <tissue evidence="3">Leaf</tissue>
    </source>
</reference>
<dbReference type="Gene3D" id="3.30.30.10">
    <property type="entry name" value="Knottin, scorpion toxin-like"/>
    <property type="match status" value="1"/>
</dbReference>
<keyword evidence="4" id="KW-1185">Reference proteome</keyword>
<dbReference type="InterPro" id="IPR003614">
    <property type="entry name" value="Knottins"/>
</dbReference>
<feature type="region of interest" description="Disordered" evidence="1">
    <location>
        <begin position="105"/>
        <end position="124"/>
    </location>
</feature>
<evidence type="ECO:0000313" key="3">
    <source>
        <dbReference type="EMBL" id="KAK3028736.1"/>
    </source>
</evidence>
<gene>
    <name evidence="3" type="ORF">RJ639_037759</name>
</gene>
<evidence type="ECO:0000256" key="1">
    <source>
        <dbReference type="SAM" id="MobiDB-lite"/>
    </source>
</evidence>
<dbReference type="SUPFAM" id="SSF57095">
    <property type="entry name" value="Scorpion toxin-like"/>
    <property type="match status" value="1"/>
</dbReference>
<dbReference type="InterPro" id="IPR036574">
    <property type="entry name" value="Scorpion_toxin-like_sf"/>
</dbReference>
<accession>A0AA88WJ33</accession>
<organism evidence="3 4">
    <name type="scientific">Escallonia herrerae</name>
    <dbReference type="NCBI Taxonomy" id="1293975"/>
    <lineage>
        <taxon>Eukaryota</taxon>
        <taxon>Viridiplantae</taxon>
        <taxon>Streptophyta</taxon>
        <taxon>Embryophyta</taxon>
        <taxon>Tracheophyta</taxon>
        <taxon>Spermatophyta</taxon>
        <taxon>Magnoliopsida</taxon>
        <taxon>eudicotyledons</taxon>
        <taxon>Gunneridae</taxon>
        <taxon>Pentapetalae</taxon>
        <taxon>asterids</taxon>
        <taxon>campanulids</taxon>
        <taxon>Escalloniales</taxon>
        <taxon>Escalloniaceae</taxon>
        <taxon>Escallonia</taxon>
    </lineage>
</organism>
<proteinExistence type="predicted"/>